<reference evidence="8 9" key="1">
    <citation type="submission" date="2014-11" db="EMBL/GenBank/DDBJ databases">
        <authorList>
            <person name="Zhu J."/>
            <person name="Qi W."/>
            <person name="Song R."/>
        </authorList>
    </citation>
    <scope>NUCLEOTIDE SEQUENCE [LARGE SCALE GENOMIC DNA]</scope>
</reference>
<feature type="compositionally biased region" description="Acidic residues" evidence="6">
    <location>
        <begin position="111"/>
        <end position="120"/>
    </location>
</feature>
<dbReference type="OrthoDB" id="364262at2759"/>
<dbReference type="Pfam" id="PF00847">
    <property type="entry name" value="AP2"/>
    <property type="match status" value="3"/>
</dbReference>
<keyword evidence="5" id="KW-0539">Nucleus</keyword>
<feature type="compositionally biased region" description="Basic and acidic residues" evidence="6">
    <location>
        <begin position="71"/>
        <end position="95"/>
    </location>
</feature>
<gene>
    <name evidence="8" type="ORF">Vbra_22982</name>
</gene>
<proteinExistence type="predicted"/>
<evidence type="ECO:0000313" key="8">
    <source>
        <dbReference type="EMBL" id="CEM27726.1"/>
    </source>
</evidence>
<evidence type="ECO:0000256" key="2">
    <source>
        <dbReference type="ARBA" id="ARBA00023015"/>
    </source>
</evidence>
<feature type="domain" description="AP2/ERF" evidence="7">
    <location>
        <begin position="322"/>
        <end position="374"/>
    </location>
</feature>
<dbReference type="InParanoid" id="A0A0G4GE76"/>
<feature type="region of interest" description="Disordered" evidence="6">
    <location>
        <begin position="444"/>
        <end position="482"/>
    </location>
</feature>
<feature type="region of interest" description="Disordered" evidence="6">
    <location>
        <begin position="207"/>
        <end position="267"/>
    </location>
</feature>
<evidence type="ECO:0000259" key="7">
    <source>
        <dbReference type="Pfam" id="PF00847"/>
    </source>
</evidence>
<organism evidence="8 9">
    <name type="scientific">Vitrella brassicaformis (strain CCMP3155)</name>
    <dbReference type="NCBI Taxonomy" id="1169540"/>
    <lineage>
        <taxon>Eukaryota</taxon>
        <taxon>Sar</taxon>
        <taxon>Alveolata</taxon>
        <taxon>Colpodellida</taxon>
        <taxon>Vitrellaceae</taxon>
        <taxon>Vitrella</taxon>
    </lineage>
</organism>
<evidence type="ECO:0000256" key="3">
    <source>
        <dbReference type="ARBA" id="ARBA00023125"/>
    </source>
</evidence>
<evidence type="ECO:0000313" key="9">
    <source>
        <dbReference type="Proteomes" id="UP000041254"/>
    </source>
</evidence>
<feature type="compositionally biased region" description="Acidic residues" evidence="6">
    <location>
        <begin position="128"/>
        <end position="149"/>
    </location>
</feature>
<dbReference type="InterPro" id="IPR001471">
    <property type="entry name" value="AP2/ERF_dom"/>
</dbReference>
<dbReference type="EMBL" id="CDMY01000640">
    <property type="protein sequence ID" value="CEM27726.1"/>
    <property type="molecule type" value="Genomic_DNA"/>
</dbReference>
<feature type="compositionally biased region" description="Polar residues" evidence="6">
    <location>
        <begin position="23"/>
        <end position="50"/>
    </location>
</feature>
<keyword evidence="4" id="KW-0804">Transcription</keyword>
<feature type="compositionally biased region" description="Polar residues" evidence="6">
    <location>
        <begin position="171"/>
        <end position="184"/>
    </location>
</feature>
<feature type="compositionally biased region" description="Basic and acidic residues" evidence="6">
    <location>
        <begin position="217"/>
        <end position="241"/>
    </location>
</feature>
<feature type="domain" description="AP2/ERF" evidence="7">
    <location>
        <begin position="183"/>
        <end position="234"/>
    </location>
</feature>
<dbReference type="VEuPathDB" id="CryptoDB:Vbra_22982"/>
<evidence type="ECO:0000256" key="1">
    <source>
        <dbReference type="ARBA" id="ARBA00004123"/>
    </source>
</evidence>
<dbReference type="GO" id="GO:0003677">
    <property type="term" value="F:DNA binding"/>
    <property type="evidence" value="ECO:0007669"/>
    <property type="project" value="UniProtKB-KW"/>
</dbReference>
<feature type="compositionally biased region" description="Basic and acidic residues" evidence="6">
    <location>
        <begin position="444"/>
        <end position="458"/>
    </location>
</feature>
<name>A0A0G4GE76_VITBC</name>
<dbReference type="GO" id="GO:0005634">
    <property type="term" value="C:nucleus"/>
    <property type="evidence" value="ECO:0007669"/>
    <property type="project" value="UniProtKB-SubCell"/>
</dbReference>
<feature type="domain" description="AP2/ERF" evidence="7">
    <location>
        <begin position="388"/>
        <end position="443"/>
    </location>
</feature>
<evidence type="ECO:0000256" key="6">
    <source>
        <dbReference type="SAM" id="MobiDB-lite"/>
    </source>
</evidence>
<comment type="subcellular location">
    <subcellularLocation>
        <location evidence="1">Nucleus</location>
    </subcellularLocation>
</comment>
<dbReference type="Proteomes" id="UP000041254">
    <property type="component" value="Unassembled WGS sequence"/>
</dbReference>
<sequence>MQMDRKPVSGSVSGRKGKGEKGATSSVSAADYETTSTAGALSTRAPTSSYGGDDHDSLTHVGGATHVSGSTDDRMALNDRYADVRSDRMGLDARQRNQGRKKAAGRAGGDPSDDGGDSGDESSSGQGDEGDEDYQAPDDSDSDDDDEYESLGSGGDRLSDSTFKPPKTASKAAQSATPVHQSAVQGVWFDEPRHVWIAHVRVGGERKKKKFGVSKYGGRDEARRAAEECRLQNDKDNEKAGRHIKSRSKSEITGVGRDNTTARWGSSWYENGKQKKECFSVAGVGEEGAKQEAIKRRQLMETTATGLDRKDQELVDQLAAKNVKGVHFDERQNRWVASWREGGKLHSKTFAINKHGGIEEAYDKAVACRREKEASGAAGLKQPAEIQSGHKGVSWHKAGKAWVAQWSGASGEQQQRYFSLFAYEGNSEEAKADAIRWRKTMVEQTKREKRDRLVDGADRQVPSRKRPSEAPEGRRVRRKATK</sequence>
<keyword evidence="9" id="KW-1185">Reference proteome</keyword>
<keyword evidence="2" id="KW-0805">Transcription regulation</keyword>
<accession>A0A0G4GE76</accession>
<evidence type="ECO:0000256" key="5">
    <source>
        <dbReference type="ARBA" id="ARBA00023242"/>
    </source>
</evidence>
<feature type="region of interest" description="Disordered" evidence="6">
    <location>
        <begin position="1"/>
        <end position="189"/>
    </location>
</feature>
<protein>
    <recommendedName>
        <fullName evidence="7">AP2/ERF domain-containing protein</fullName>
    </recommendedName>
</protein>
<dbReference type="PhylomeDB" id="A0A0G4GE76"/>
<dbReference type="AlphaFoldDB" id="A0A0G4GE76"/>
<dbReference type="GO" id="GO:0003700">
    <property type="term" value="F:DNA-binding transcription factor activity"/>
    <property type="evidence" value="ECO:0007669"/>
    <property type="project" value="InterPro"/>
</dbReference>
<evidence type="ECO:0000256" key="4">
    <source>
        <dbReference type="ARBA" id="ARBA00023163"/>
    </source>
</evidence>
<dbReference type="Gene3D" id="1.20.5.2050">
    <property type="match status" value="4"/>
</dbReference>
<keyword evidence="3" id="KW-0238">DNA-binding</keyword>